<reference evidence="2 3" key="1">
    <citation type="journal article" date="2016" name="Nat. Commun.">
        <title>Thousands of microbial genomes shed light on interconnected biogeochemical processes in an aquifer system.</title>
        <authorList>
            <person name="Anantharaman K."/>
            <person name="Brown C.T."/>
            <person name="Hug L.A."/>
            <person name="Sharon I."/>
            <person name="Castelle C.J."/>
            <person name="Probst A.J."/>
            <person name="Thomas B.C."/>
            <person name="Singh A."/>
            <person name="Wilkins M.J."/>
            <person name="Karaoz U."/>
            <person name="Brodie E.L."/>
            <person name="Williams K.H."/>
            <person name="Hubbard S.S."/>
            <person name="Banfield J.F."/>
        </authorList>
    </citation>
    <scope>NUCLEOTIDE SEQUENCE [LARGE SCALE GENOMIC DNA]</scope>
</reference>
<sequence>MRIPIPKLKAMILYFATFTDPRLLGKVKLMKLFYFVDFTHVKNYASPITFDNYVRLEHGPIPSTILNLVDAVEDDTDNAILADSFSIKTRDGSNQKRVVPTREFTSKDEKYFTPSELKVLKSVCDRFAGKTGKFIEDKSHEEAAWSKTKELESIPYTLATEDPDCHVSKEEIEFVLGVFN</sequence>
<proteinExistence type="predicted"/>
<evidence type="ECO:0000313" key="2">
    <source>
        <dbReference type="EMBL" id="OGZ43269.1"/>
    </source>
</evidence>
<organism evidence="2 3">
    <name type="scientific">Candidatus Ryanbacteria bacterium RIFCSPHIGHO2_01_FULL_45_22</name>
    <dbReference type="NCBI Taxonomy" id="1802114"/>
    <lineage>
        <taxon>Bacteria</taxon>
        <taxon>Candidatus Ryaniibacteriota</taxon>
    </lineage>
</organism>
<evidence type="ECO:0000313" key="3">
    <source>
        <dbReference type="Proteomes" id="UP000177480"/>
    </source>
</evidence>
<dbReference type="Proteomes" id="UP000177480">
    <property type="component" value="Unassembled WGS sequence"/>
</dbReference>
<evidence type="ECO:0000259" key="1">
    <source>
        <dbReference type="Pfam" id="PF13274"/>
    </source>
</evidence>
<protein>
    <recommendedName>
        <fullName evidence="1">Antitoxin SocA-like Panacea domain-containing protein</fullName>
    </recommendedName>
</protein>
<dbReference type="EMBL" id="MHNK01000019">
    <property type="protein sequence ID" value="OGZ43269.1"/>
    <property type="molecule type" value="Genomic_DNA"/>
</dbReference>
<feature type="domain" description="Antitoxin SocA-like Panacea" evidence="1">
    <location>
        <begin position="29"/>
        <end position="145"/>
    </location>
</feature>
<name>A0A1G2FYY1_9BACT</name>
<dbReference type="AlphaFoldDB" id="A0A1G2FYY1"/>
<accession>A0A1G2FYY1</accession>
<dbReference type="Pfam" id="PF13274">
    <property type="entry name" value="SocA_Panacea"/>
    <property type="match status" value="1"/>
</dbReference>
<comment type="caution">
    <text evidence="2">The sequence shown here is derived from an EMBL/GenBank/DDBJ whole genome shotgun (WGS) entry which is preliminary data.</text>
</comment>
<dbReference type="InterPro" id="IPR025272">
    <property type="entry name" value="SocA_Panacea"/>
</dbReference>
<dbReference type="STRING" id="1802114.A2719_01100"/>
<gene>
    <name evidence="2" type="ORF">A2719_01100</name>
</gene>